<dbReference type="PROSITE" id="PS50235">
    <property type="entry name" value="USP_3"/>
    <property type="match status" value="1"/>
</dbReference>
<dbReference type="InParanoid" id="A0A317XS73"/>
<dbReference type="GO" id="GO:0006508">
    <property type="term" value="P:proteolysis"/>
    <property type="evidence" value="ECO:0007669"/>
    <property type="project" value="UniProtKB-KW"/>
</dbReference>
<dbReference type="EMBL" id="KZ819191">
    <property type="protein sequence ID" value="PWZ01155.1"/>
    <property type="molecule type" value="Genomic_DNA"/>
</dbReference>
<dbReference type="EC" id="3.4.19.12" evidence="3"/>
<feature type="compositionally biased region" description="Polar residues" evidence="8">
    <location>
        <begin position="24"/>
        <end position="37"/>
    </location>
</feature>
<organism evidence="11 12">
    <name type="scientific">Testicularia cyperi</name>
    <dbReference type="NCBI Taxonomy" id="1882483"/>
    <lineage>
        <taxon>Eukaryota</taxon>
        <taxon>Fungi</taxon>
        <taxon>Dikarya</taxon>
        <taxon>Basidiomycota</taxon>
        <taxon>Ustilaginomycotina</taxon>
        <taxon>Ustilaginomycetes</taxon>
        <taxon>Ustilaginales</taxon>
        <taxon>Anthracoideaceae</taxon>
        <taxon>Testicularia</taxon>
    </lineage>
</organism>
<feature type="compositionally biased region" description="Low complexity" evidence="8">
    <location>
        <begin position="129"/>
        <end position="138"/>
    </location>
</feature>
<feature type="region of interest" description="Disordered" evidence="8">
    <location>
        <begin position="528"/>
        <end position="554"/>
    </location>
</feature>
<dbReference type="SUPFAM" id="SSF54001">
    <property type="entry name" value="Cysteine proteinases"/>
    <property type="match status" value="1"/>
</dbReference>
<evidence type="ECO:0000256" key="2">
    <source>
        <dbReference type="ARBA" id="ARBA00009085"/>
    </source>
</evidence>
<feature type="compositionally biased region" description="Gly residues" evidence="8">
    <location>
        <begin position="1038"/>
        <end position="1050"/>
    </location>
</feature>
<accession>A0A317XS73</accession>
<evidence type="ECO:0000259" key="10">
    <source>
        <dbReference type="PROSITE" id="PS51283"/>
    </source>
</evidence>
<evidence type="ECO:0000313" key="12">
    <source>
        <dbReference type="Proteomes" id="UP000246740"/>
    </source>
</evidence>
<feature type="compositionally biased region" description="Polar residues" evidence="8">
    <location>
        <begin position="110"/>
        <end position="121"/>
    </location>
</feature>
<keyword evidence="12" id="KW-1185">Reference proteome</keyword>
<dbReference type="STRING" id="1882483.A0A317XS73"/>
<evidence type="ECO:0000256" key="3">
    <source>
        <dbReference type="ARBA" id="ARBA00012759"/>
    </source>
</evidence>
<dbReference type="GO" id="GO:0016579">
    <property type="term" value="P:protein deubiquitination"/>
    <property type="evidence" value="ECO:0007669"/>
    <property type="project" value="InterPro"/>
</dbReference>
<evidence type="ECO:0000256" key="1">
    <source>
        <dbReference type="ARBA" id="ARBA00000707"/>
    </source>
</evidence>
<dbReference type="InterPro" id="IPR050185">
    <property type="entry name" value="Ub_carboxyl-term_hydrolase"/>
</dbReference>
<evidence type="ECO:0000256" key="8">
    <source>
        <dbReference type="SAM" id="MobiDB-lite"/>
    </source>
</evidence>
<dbReference type="PROSITE" id="PS00972">
    <property type="entry name" value="USP_1"/>
    <property type="match status" value="1"/>
</dbReference>
<name>A0A317XS73_9BASI</name>
<feature type="region of interest" description="Disordered" evidence="8">
    <location>
        <begin position="1035"/>
        <end position="1057"/>
    </location>
</feature>
<dbReference type="GO" id="GO:0004843">
    <property type="term" value="F:cysteine-type deubiquitinase activity"/>
    <property type="evidence" value="ECO:0007669"/>
    <property type="project" value="UniProtKB-EC"/>
</dbReference>
<dbReference type="PROSITE" id="PS00973">
    <property type="entry name" value="USP_2"/>
    <property type="match status" value="1"/>
</dbReference>
<gene>
    <name evidence="11" type="ORF">BCV70DRAFT_188304</name>
</gene>
<protein>
    <recommendedName>
        <fullName evidence="3">ubiquitinyl hydrolase 1</fullName>
        <ecNumber evidence="3">3.4.19.12</ecNumber>
    </recommendedName>
</protein>
<dbReference type="Gene3D" id="3.90.70.10">
    <property type="entry name" value="Cysteine proteinases"/>
    <property type="match status" value="2"/>
</dbReference>
<feature type="compositionally biased region" description="Acidic residues" evidence="8">
    <location>
        <begin position="1078"/>
        <end position="1089"/>
    </location>
</feature>
<dbReference type="FunCoup" id="A0A317XS73">
    <property type="interactions" value="408"/>
</dbReference>
<dbReference type="PANTHER" id="PTHR21646:SF24">
    <property type="entry name" value="UBIQUITIN CARBOXYL-TERMINAL HYDROLASE"/>
    <property type="match status" value="1"/>
</dbReference>
<dbReference type="Pfam" id="PF06337">
    <property type="entry name" value="DUSP"/>
    <property type="match status" value="1"/>
</dbReference>
<evidence type="ECO:0000256" key="7">
    <source>
        <dbReference type="ARBA" id="ARBA00022807"/>
    </source>
</evidence>
<feature type="compositionally biased region" description="Low complexity" evidence="8">
    <location>
        <begin position="1374"/>
        <end position="1390"/>
    </location>
</feature>
<feature type="domain" description="USP" evidence="9">
    <location>
        <begin position="555"/>
        <end position="1350"/>
    </location>
</feature>
<comment type="catalytic activity">
    <reaction evidence="1">
        <text>Thiol-dependent hydrolysis of ester, thioester, amide, peptide and isopeptide bonds formed by the C-terminal Gly of ubiquitin (a 76-residue protein attached to proteins as an intracellular targeting signal).</text>
        <dbReference type="EC" id="3.4.19.12"/>
    </reaction>
</comment>
<keyword evidence="7" id="KW-0788">Thiol protease</keyword>
<sequence length="1473" mass="160701">MRDSPSSSPLAQSHSDNNDDSGIHNHSASAQAHSLSESIAKLEPRVGSIRRTAPSPVQSPEATYIAQFDSSSSASTSSSLPAYPPRLGSYKRARTVSPIIDENSSDVEQEAQSIYSRSNSELGDLETGSSDPSAAAAPSVLTPLHPASQLLPTPLRESFSSSDIVANPTMAAPEQTIEGLMTEKSLSLDDKTSKQLNMQSNVDEDISTSDTLPSYQQALGQSVVDCDAPCSRPSGTEQLSVIKPMKNRALQAGDTWYLIAKAWYRRWDAHCSSQLVVDEDDDTGSDPVGPIDNSPLVDENSTPSQPQLKEQIMESIHYEMVPQEGWELLSQWYGVTGPVFARKVVEGLSAGQESVEFYPPIVRLLKIVDDSAAQGSGMPSFSISSSSPLSELKIKVKTALGLDTTLADTDMRFWHLPEPTDDEAQLGFVAVERTRDEDVEQIDAGEAKPDTYKPHVSLKSLGIDERELILAVETRTAGRWISEPPTAAMPLPSRAIFAQQGGDFFSNLQQGSSASSSSAASASASASAAAGDAQGRMTRSQTAMDRSMGRSRGLRGLNNLGNTCFMNSALQCMSNTYELQQYFVSGVYRDELNKSNPLGMGGAIAEAFGNLVNNLWNGQGGSFWPREFKYALSRFAPQFSGYAQHDSQELLAFLLDGLHEDLNRILKKPYIEAPDWEGGNERDLVAFAKRQWDIYKARNDSVIVDLFQGQYRSTLVCPDCGKVSFKFDPFMYLTLPIPNKRMWKGHVYFVPYAAQSPVQKFEIQLPAGSTFSKIRQKVATHFSVDAKRLVCGEVWHHRIYKWLDDYEPVIDIKAGDYVYLWELPTAPRFSRQHQGYRYFSSVQEAEEDLEVPDEEYAVLPVYTSYEQESASSSFAGPSYGNRHGRKEAAGIPFFISVPKSEVNDIDAVRAAVLEGYKRFSDDPQQLIAAVETSAGGSTQTFNTNGKGQAHISDWEMVDESSRSDRAVDLVTSSGASGDEGVVTEIREDGEAVVVPDVSVRSAETDADAAVMVDRSDATTEAKPSTQTAPLLSIRFGVGQSGGPMPKGGNDGSESTSEDLFERHARLSVASVHSLSRGDDDDDNDEEFVDPDGVTANGAGKASQTAKIMPLVYTGGALLCSWSPQVKEQKLLIQSESKQLWGPVVEIVDDAIRASENSNSGKPKTLSIEDCMDEFTKEEQLGEDDPWYCPDCKEFRQATKKFDLWKVPDILVVHLKRFSAGRHSRDKLNVLVDFPLEGLDLTERVEGTKAVRRVQAEAEANGEELSESMLGSGILRPLEDNDDAVATDRPIYDLYAVDNHFGGLGGGHYTAFAKNPADGKWYEFDDSSVRPVANPETVKSSSAYLLFYRRRTTRPIGGKSRQKFQEAAKTRQNQTTAASTTVAPSPLSSTAVTASDTNATVDLRLDSDSDTEAETAPPSQERGQQDGDAIWSFHLRGGPAVDENHSGTWSSNENSPASSTRPLSPISDAEPSSP</sequence>
<keyword evidence="4" id="KW-0645">Protease</keyword>
<dbReference type="InterPro" id="IPR035927">
    <property type="entry name" value="DUSP-like_sf"/>
</dbReference>
<feature type="domain" description="DUSP" evidence="10">
    <location>
        <begin position="233"/>
        <end position="345"/>
    </location>
</feature>
<dbReference type="InterPro" id="IPR001394">
    <property type="entry name" value="Peptidase_C19_UCH"/>
</dbReference>
<dbReference type="InterPro" id="IPR006615">
    <property type="entry name" value="Pept_C19_DUSP"/>
</dbReference>
<feature type="region of interest" description="Disordered" evidence="8">
    <location>
        <begin position="1070"/>
        <end position="1100"/>
    </location>
</feature>
<keyword evidence="5" id="KW-0833">Ubl conjugation pathway</keyword>
<keyword evidence="6" id="KW-0378">Hydrolase</keyword>
<dbReference type="InterPro" id="IPR038765">
    <property type="entry name" value="Papain-like_cys_pep_sf"/>
</dbReference>
<dbReference type="CDD" id="cd02674">
    <property type="entry name" value="Peptidase_C19R"/>
    <property type="match status" value="1"/>
</dbReference>
<feature type="compositionally biased region" description="Polar residues" evidence="8">
    <location>
        <begin position="1445"/>
        <end position="1461"/>
    </location>
</feature>
<dbReference type="Proteomes" id="UP000246740">
    <property type="component" value="Unassembled WGS sequence"/>
</dbReference>
<feature type="region of interest" description="Disordered" evidence="8">
    <location>
        <begin position="1"/>
        <end position="138"/>
    </location>
</feature>
<dbReference type="OrthoDB" id="292964at2759"/>
<dbReference type="PROSITE" id="PS51283">
    <property type="entry name" value="DUSP"/>
    <property type="match status" value="1"/>
</dbReference>
<dbReference type="InterPro" id="IPR018200">
    <property type="entry name" value="USP_CS"/>
</dbReference>
<reference evidence="11 12" key="1">
    <citation type="journal article" date="2018" name="Mol. Biol. Evol.">
        <title>Broad Genomic Sampling Reveals a Smut Pathogenic Ancestry of the Fungal Clade Ustilaginomycotina.</title>
        <authorList>
            <person name="Kijpornyongpan T."/>
            <person name="Mondo S.J."/>
            <person name="Barry K."/>
            <person name="Sandor L."/>
            <person name="Lee J."/>
            <person name="Lipzen A."/>
            <person name="Pangilinan J."/>
            <person name="LaButti K."/>
            <person name="Hainaut M."/>
            <person name="Henrissat B."/>
            <person name="Grigoriev I.V."/>
            <person name="Spatafora J.W."/>
            <person name="Aime M.C."/>
        </authorList>
    </citation>
    <scope>NUCLEOTIDE SEQUENCE [LARGE SCALE GENOMIC DNA]</scope>
    <source>
        <strain evidence="11 12">MCA 3645</strain>
    </source>
</reference>
<comment type="similarity">
    <text evidence="2">Belongs to the peptidase C19 family.</text>
</comment>
<dbReference type="InterPro" id="IPR028889">
    <property type="entry name" value="USP"/>
</dbReference>
<evidence type="ECO:0000256" key="5">
    <source>
        <dbReference type="ARBA" id="ARBA00022786"/>
    </source>
</evidence>
<evidence type="ECO:0000313" key="11">
    <source>
        <dbReference type="EMBL" id="PWZ01155.1"/>
    </source>
</evidence>
<dbReference type="SUPFAM" id="SSF143791">
    <property type="entry name" value="DUSP-like"/>
    <property type="match status" value="1"/>
</dbReference>
<dbReference type="Gene3D" id="3.30.2230.10">
    <property type="entry name" value="DUSP-like"/>
    <property type="match status" value="1"/>
</dbReference>
<proteinExistence type="inferred from homology"/>
<evidence type="ECO:0000259" key="9">
    <source>
        <dbReference type="PROSITE" id="PS50235"/>
    </source>
</evidence>
<feature type="region of interest" description="Disordered" evidence="8">
    <location>
        <begin position="1369"/>
        <end position="1473"/>
    </location>
</feature>
<feature type="region of interest" description="Disordered" evidence="8">
    <location>
        <begin position="278"/>
        <end position="304"/>
    </location>
</feature>
<evidence type="ECO:0000256" key="6">
    <source>
        <dbReference type="ARBA" id="ARBA00022801"/>
    </source>
</evidence>
<evidence type="ECO:0000256" key="4">
    <source>
        <dbReference type="ARBA" id="ARBA00022670"/>
    </source>
</evidence>
<dbReference type="SMART" id="SM00695">
    <property type="entry name" value="DUSP"/>
    <property type="match status" value="1"/>
</dbReference>
<dbReference type="Pfam" id="PF00443">
    <property type="entry name" value="UCH"/>
    <property type="match status" value="1"/>
</dbReference>
<feature type="compositionally biased region" description="Low complexity" evidence="8">
    <location>
        <begin position="70"/>
        <end position="79"/>
    </location>
</feature>
<dbReference type="PANTHER" id="PTHR21646">
    <property type="entry name" value="UBIQUITIN CARBOXYL-TERMINAL HYDROLASE"/>
    <property type="match status" value="1"/>
</dbReference>